<feature type="domain" description="Swc3 C-terminal" evidence="3">
    <location>
        <begin position="442"/>
        <end position="483"/>
    </location>
</feature>
<reference evidence="4" key="1">
    <citation type="journal article" date="2021" name="Open Biol.">
        <title>Shared evolutionary footprints suggest mitochondrial oxidative damage underlies multiple complex I losses in fungi.</title>
        <authorList>
            <person name="Schikora-Tamarit M.A."/>
            <person name="Marcet-Houben M."/>
            <person name="Nosek J."/>
            <person name="Gabaldon T."/>
        </authorList>
    </citation>
    <scope>NUCLEOTIDE SEQUENCE</scope>
    <source>
        <strain evidence="4">CBS6075</strain>
    </source>
</reference>
<dbReference type="Proteomes" id="UP000769157">
    <property type="component" value="Unassembled WGS sequence"/>
</dbReference>
<feature type="domain" description="SWR1-complex protein 3" evidence="2">
    <location>
        <begin position="50"/>
        <end position="146"/>
    </location>
</feature>
<gene>
    <name evidence="4" type="ORF">OGAPHI_004849</name>
</gene>
<feature type="compositionally biased region" description="Acidic residues" evidence="1">
    <location>
        <begin position="579"/>
        <end position="593"/>
    </location>
</feature>
<feature type="compositionally biased region" description="Polar residues" evidence="1">
    <location>
        <begin position="1"/>
        <end position="10"/>
    </location>
</feature>
<sequence>MSRAGSNSSPDAGKPGSVVEHKLSRSSNAVLIEQAEVIDKEAAYKQRLNRPFKVIQHLPLSKDDPNYEQLENPLSTRDSATLYNSLIVSRHNWLHNVFRTFWTRREQYMTPADGRKKDRLSKMCDMKLVAGPHTFEIRLFILKEEEKEKRYFEELERKREERQKLKDERVLKPIDPSPAVATPPVKKEAAAVPLPKTKAAAPVSTPAPAPTPAPAKTTATTTPSPAPKSTESLSAASKQSEESKSGDLMANPENAMMIQNLNLIARSDAHLSSLMKIVASGNASSEQIAEFQRYIQKARQMGDPSGYYKKLQQQNQNRQPTTSKPQDFGGAVDRRQLTREEREKLKQQEKEQKAKLKEEKKRQKQLQKEQEKLEKDRERQERKERKARLERERQERQKLNLGPIDFGDEFEMDKEREKKEKREKKRQEEKAKLEKLLAGDDRLTAFQERYTEDATLIIEFLENNASRFYFPKDSVIEIIDERNKPDDKNDEQNGDDSSLKPASSPTPPPSASASELSKKYKDLFVELLISFIIVHNQPEIDAYEARKKREEEEKLKEEKEKEERQRQEEEGVDIKQEDGENGEDGKEEDDAEDTNDKKKNPKKKRRAKRNWGPAKRQTRTSRHVNDEDLEPEDLGEEDVKPVPIYSTSTLRLVEVPYKFANLIKNSATPLAEVQQKMKEIMATGQRLDKYHVWYQLDGIKDELLAETLRFNLNRLEYISGGGKLKGKAMLKRIVEKSGSEAEVSNKRQRRTQTS</sequence>
<keyword evidence="5" id="KW-1185">Reference proteome</keyword>
<name>A0A9P8P2Z6_9ASCO</name>
<proteinExistence type="predicted"/>
<feature type="compositionally biased region" description="Low complexity" evidence="1">
    <location>
        <begin position="195"/>
        <end position="204"/>
    </location>
</feature>
<dbReference type="RefSeq" id="XP_046060415.1">
    <property type="nucleotide sequence ID" value="XM_046205972.1"/>
</dbReference>
<evidence type="ECO:0000259" key="2">
    <source>
        <dbReference type="Pfam" id="PF24707"/>
    </source>
</evidence>
<feature type="compositionally biased region" description="Low complexity" evidence="1">
    <location>
        <begin position="214"/>
        <end position="238"/>
    </location>
</feature>
<evidence type="ECO:0008006" key="6">
    <source>
        <dbReference type="Google" id="ProtNLM"/>
    </source>
</evidence>
<dbReference type="EMBL" id="JAEUBE010000352">
    <property type="protein sequence ID" value="KAH3664135.1"/>
    <property type="molecule type" value="Genomic_DNA"/>
</dbReference>
<dbReference type="Pfam" id="PF26242">
    <property type="entry name" value="Swc3_C"/>
    <property type="match status" value="2"/>
</dbReference>
<accession>A0A9P8P2Z6</accession>
<feature type="compositionally biased region" description="Polar residues" evidence="1">
    <location>
        <begin position="311"/>
        <end position="325"/>
    </location>
</feature>
<evidence type="ECO:0000256" key="1">
    <source>
        <dbReference type="SAM" id="MobiDB-lite"/>
    </source>
</evidence>
<dbReference type="PANTHER" id="PTHR28108">
    <property type="entry name" value="SWR1-COMPLEX PROTEIN 3"/>
    <property type="match status" value="1"/>
</dbReference>
<dbReference type="GO" id="GO:0140849">
    <property type="term" value="F:ATP-dependent H2AZ histone chaperone activity"/>
    <property type="evidence" value="ECO:0007669"/>
    <property type="project" value="InterPro"/>
</dbReference>
<feature type="compositionally biased region" description="Basic and acidic residues" evidence="1">
    <location>
        <begin position="413"/>
        <end position="430"/>
    </location>
</feature>
<dbReference type="GO" id="GO:0000812">
    <property type="term" value="C:Swr1 complex"/>
    <property type="evidence" value="ECO:0007669"/>
    <property type="project" value="InterPro"/>
</dbReference>
<feature type="compositionally biased region" description="Basic and acidic residues" evidence="1">
    <location>
        <begin position="156"/>
        <end position="172"/>
    </location>
</feature>
<dbReference type="InterPro" id="IPR037651">
    <property type="entry name" value="Swc3"/>
</dbReference>
<dbReference type="InterPro" id="IPR057558">
    <property type="entry name" value="Swc3_dom"/>
</dbReference>
<feature type="compositionally biased region" description="Basic and acidic residues" evidence="1">
    <location>
        <begin position="550"/>
        <end position="578"/>
    </location>
</feature>
<feature type="region of interest" description="Disordered" evidence="1">
    <location>
        <begin position="311"/>
        <end position="430"/>
    </location>
</feature>
<evidence type="ECO:0000313" key="5">
    <source>
        <dbReference type="Proteomes" id="UP000769157"/>
    </source>
</evidence>
<evidence type="ECO:0000313" key="4">
    <source>
        <dbReference type="EMBL" id="KAH3664135.1"/>
    </source>
</evidence>
<dbReference type="Pfam" id="PF24707">
    <property type="entry name" value="Swc3"/>
    <property type="match status" value="1"/>
</dbReference>
<feature type="compositionally biased region" description="Basic residues" evidence="1">
    <location>
        <begin position="599"/>
        <end position="609"/>
    </location>
</feature>
<dbReference type="AlphaFoldDB" id="A0A9P8P2Z6"/>
<reference evidence="4" key="2">
    <citation type="submission" date="2021-01" db="EMBL/GenBank/DDBJ databases">
        <authorList>
            <person name="Schikora-Tamarit M.A."/>
        </authorList>
    </citation>
    <scope>NUCLEOTIDE SEQUENCE</scope>
    <source>
        <strain evidence="4">CBS6075</strain>
    </source>
</reference>
<feature type="region of interest" description="Disordered" evidence="1">
    <location>
        <begin position="550"/>
        <end position="635"/>
    </location>
</feature>
<feature type="compositionally biased region" description="Basic and acidic residues" evidence="1">
    <location>
        <begin position="480"/>
        <end position="491"/>
    </location>
</feature>
<protein>
    <recommendedName>
        <fullName evidence="6">SWR1-complex protein 3</fullName>
    </recommendedName>
</protein>
<feature type="domain" description="Swc3 C-terminal" evidence="3">
    <location>
        <begin position="602"/>
        <end position="716"/>
    </location>
</feature>
<feature type="compositionally biased region" description="Basic and acidic residues" evidence="1">
    <location>
        <begin position="332"/>
        <end position="398"/>
    </location>
</feature>
<feature type="region of interest" description="Disordered" evidence="1">
    <location>
        <begin position="480"/>
        <end position="515"/>
    </location>
</feature>
<dbReference type="OrthoDB" id="4097064at2759"/>
<evidence type="ECO:0000259" key="3">
    <source>
        <dbReference type="Pfam" id="PF26242"/>
    </source>
</evidence>
<dbReference type="GeneID" id="70236814"/>
<dbReference type="InterPro" id="IPR058986">
    <property type="entry name" value="Swc3_C"/>
</dbReference>
<feature type="region of interest" description="Disordered" evidence="1">
    <location>
        <begin position="1"/>
        <end position="20"/>
    </location>
</feature>
<organism evidence="4 5">
    <name type="scientific">Ogataea philodendri</name>
    <dbReference type="NCBI Taxonomy" id="1378263"/>
    <lineage>
        <taxon>Eukaryota</taxon>
        <taxon>Fungi</taxon>
        <taxon>Dikarya</taxon>
        <taxon>Ascomycota</taxon>
        <taxon>Saccharomycotina</taxon>
        <taxon>Pichiomycetes</taxon>
        <taxon>Pichiales</taxon>
        <taxon>Pichiaceae</taxon>
        <taxon>Ogataea</taxon>
    </lineage>
</organism>
<feature type="region of interest" description="Disordered" evidence="1">
    <location>
        <begin position="156"/>
        <end position="248"/>
    </location>
</feature>
<comment type="caution">
    <text evidence="4">The sequence shown here is derived from an EMBL/GenBank/DDBJ whole genome shotgun (WGS) entry which is preliminary data.</text>
</comment>
<dbReference type="PANTHER" id="PTHR28108:SF1">
    <property type="entry name" value="SWR1-COMPLEX PROTEIN 3"/>
    <property type="match status" value="1"/>
</dbReference>